<keyword evidence="6" id="KW-1185">Reference proteome</keyword>
<comment type="similarity">
    <text evidence="1">Belongs to the EIF1AD family.</text>
</comment>
<dbReference type="Pfam" id="PF01176">
    <property type="entry name" value="eIF-1a"/>
    <property type="match status" value="1"/>
</dbReference>
<evidence type="ECO:0000256" key="1">
    <source>
        <dbReference type="ARBA" id="ARBA00007340"/>
    </source>
</evidence>
<dbReference type="Proteomes" id="UP001304895">
    <property type="component" value="Unassembled WGS sequence"/>
</dbReference>
<reference evidence="5" key="2">
    <citation type="submission" date="2023-05" db="EMBL/GenBank/DDBJ databases">
        <authorList>
            <consortium name="Lawrence Berkeley National Laboratory"/>
            <person name="Steindorff A."/>
            <person name="Hensen N."/>
            <person name="Bonometti L."/>
            <person name="Westerberg I."/>
            <person name="Brannstrom I.O."/>
            <person name="Guillou S."/>
            <person name="Cros-Aarteil S."/>
            <person name="Calhoun S."/>
            <person name="Haridas S."/>
            <person name="Kuo A."/>
            <person name="Mondo S."/>
            <person name="Pangilinan J."/>
            <person name="Riley R."/>
            <person name="Labutti K."/>
            <person name="Andreopoulos B."/>
            <person name="Lipzen A."/>
            <person name="Chen C."/>
            <person name="Yanf M."/>
            <person name="Daum C."/>
            <person name="Ng V."/>
            <person name="Clum A."/>
            <person name="Ohm R."/>
            <person name="Martin F."/>
            <person name="Silar P."/>
            <person name="Natvig D."/>
            <person name="Lalanne C."/>
            <person name="Gautier V."/>
            <person name="Ament-Velasquez S.L."/>
            <person name="Kruys A."/>
            <person name="Hutchinson M.I."/>
            <person name="Powell A.J."/>
            <person name="Barry K."/>
            <person name="Miller A.N."/>
            <person name="Grigoriev I.V."/>
            <person name="Debuchy R."/>
            <person name="Gladieux P."/>
            <person name="Thoren M.H."/>
            <person name="Johannesson H."/>
        </authorList>
    </citation>
    <scope>NUCLEOTIDE SEQUENCE</scope>
    <source>
        <strain evidence="5">CBS 123565</strain>
    </source>
</reference>
<accession>A0AAN6UKS1</accession>
<dbReference type="InterPro" id="IPR012340">
    <property type="entry name" value="NA-bd_OB-fold"/>
</dbReference>
<protein>
    <submittedName>
        <fullName evidence="5">Nucleic acid-binding protein</fullName>
    </submittedName>
</protein>
<feature type="region of interest" description="Disordered" evidence="3">
    <location>
        <begin position="112"/>
        <end position="143"/>
    </location>
</feature>
<feature type="compositionally biased region" description="Acidic residues" evidence="3">
    <location>
        <begin position="134"/>
        <end position="143"/>
    </location>
</feature>
<dbReference type="GO" id="GO:0005634">
    <property type="term" value="C:nucleus"/>
    <property type="evidence" value="ECO:0007669"/>
    <property type="project" value="TreeGrafter"/>
</dbReference>
<dbReference type="InterPro" id="IPR039294">
    <property type="entry name" value="EIF1AD"/>
</dbReference>
<evidence type="ECO:0000256" key="3">
    <source>
        <dbReference type="SAM" id="MobiDB-lite"/>
    </source>
</evidence>
<dbReference type="GO" id="GO:0003723">
    <property type="term" value="F:RNA binding"/>
    <property type="evidence" value="ECO:0007669"/>
    <property type="project" value="UniProtKB-KW"/>
</dbReference>
<proteinExistence type="inferred from homology"/>
<reference evidence="5" key="1">
    <citation type="journal article" date="2023" name="Mol. Phylogenet. Evol.">
        <title>Genome-scale phylogeny and comparative genomics of the fungal order Sordariales.</title>
        <authorList>
            <person name="Hensen N."/>
            <person name="Bonometti L."/>
            <person name="Westerberg I."/>
            <person name="Brannstrom I.O."/>
            <person name="Guillou S."/>
            <person name="Cros-Aarteil S."/>
            <person name="Calhoun S."/>
            <person name="Haridas S."/>
            <person name="Kuo A."/>
            <person name="Mondo S."/>
            <person name="Pangilinan J."/>
            <person name="Riley R."/>
            <person name="LaButti K."/>
            <person name="Andreopoulos B."/>
            <person name="Lipzen A."/>
            <person name="Chen C."/>
            <person name="Yan M."/>
            <person name="Daum C."/>
            <person name="Ng V."/>
            <person name="Clum A."/>
            <person name="Steindorff A."/>
            <person name="Ohm R.A."/>
            <person name="Martin F."/>
            <person name="Silar P."/>
            <person name="Natvig D.O."/>
            <person name="Lalanne C."/>
            <person name="Gautier V."/>
            <person name="Ament-Velasquez S.L."/>
            <person name="Kruys A."/>
            <person name="Hutchinson M.I."/>
            <person name="Powell A.J."/>
            <person name="Barry K."/>
            <person name="Miller A.N."/>
            <person name="Grigoriev I.V."/>
            <person name="Debuchy R."/>
            <person name="Gladieux P."/>
            <person name="Hiltunen Thoren M."/>
            <person name="Johannesson H."/>
        </authorList>
    </citation>
    <scope>NUCLEOTIDE SEQUENCE</scope>
    <source>
        <strain evidence="5">CBS 123565</strain>
    </source>
</reference>
<organism evidence="5 6">
    <name type="scientific">Trichocladium antarcticum</name>
    <dbReference type="NCBI Taxonomy" id="1450529"/>
    <lineage>
        <taxon>Eukaryota</taxon>
        <taxon>Fungi</taxon>
        <taxon>Dikarya</taxon>
        <taxon>Ascomycota</taxon>
        <taxon>Pezizomycotina</taxon>
        <taxon>Sordariomycetes</taxon>
        <taxon>Sordariomycetidae</taxon>
        <taxon>Sordariales</taxon>
        <taxon>Chaetomiaceae</taxon>
        <taxon>Trichocladium</taxon>
    </lineage>
</organism>
<dbReference type="Gene3D" id="2.40.50.140">
    <property type="entry name" value="Nucleic acid-binding proteins"/>
    <property type="match status" value="1"/>
</dbReference>
<dbReference type="EMBL" id="MU853408">
    <property type="protein sequence ID" value="KAK4134584.1"/>
    <property type="molecule type" value="Genomic_DNA"/>
</dbReference>
<dbReference type="GO" id="GO:0003743">
    <property type="term" value="F:translation initiation factor activity"/>
    <property type="evidence" value="ECO:0007669"/>
    <property type="project" value="InterPro"/>
</dbReference>
<dbReference type="InterPro" id="IPR006196">
    <property type="entry name" value="RNA-binding_domain_S1_IF1"/>
</dbReference>
<evidence type="ECO:0000259" key="4">
    <source>
        <dbReference type="Pfam" id="PF01176"/>
    </source>
</evidence>
<comment type="caution">
    <text evidence="5">The sequence shown here is derived from an EMBL/GenBank/DDBJ whole genome shotgun (WGS) entry which is preliminary data.</text>
</comment>
<feature type="domain" description="S1-like" evidence="4">
    <location>
        <begin position="27"/>
        <end position="94"/>
    </location>
</feature>
<dbReference type="AlphaFoldDB" id="A0AAN6UKS1"/>
<dbReference type="InterPro" id="IPR001253">
    <property type="entry name" value="TIF_eIF-1A"/>
</dbReference>
<dbReference type="SUPFAM" id="SSF50249">
    <property type="entry name" value="Nucleic acid-binding proteins"/>
    <property type="match status" value="1"/>
</dbReference>
<gene>
    <name evidence="5" type="ORF">BT67DRAFT_379753</name>
</gene>
<evidence type="ECO:0000313" key="6">
    <source>
        <dbReference type="Proteomes" id="UP001304895"/>
    </source>
</evidence>
<dbReference type="SMART" id="SM00652">
    <property type="entry name" value="eIF1a"/>
    <property type="match status" value="1"/>
</dbReference>
<evidence type="ECO:0000256" key="2">
    <source>
        <dbReference type="ARBA" id="ARBA00022884"/>
    </source>
</evidence>
<keyword evidence="2" id="KW-0694">RNA-binding</keyword>
<dbReference type="PANTHER" id="PTHR21641:SF0">
    <property type="entry name" value="RNA-BINDING PROTEIN EIF1AD-RELATED"/>
    <property type="match status" value="1"/>
</dbReference>
<evidence type="ECO:0000313" key="5">
    <source>
        <dbReference type="EMBL" id="KAK4134584.1"/>
    </source>
</evidence>
<name>A0AAN6UKS1_9PEZI</name>
<dbReference type="PANTHER" id="PTHR21641">
    <property type="entry name" value="TRANSLATION INITIATION FACTOR-RELATED"/>
    <property type="match status" value="1"/>
</dbReference>
<sequence>MGKLNRAAVLAASQESMTPPHEVSESQSLARVIKSEGNNLYTCELPNKKTITVELEQRFRNAIFIRRGGYVLVDLASADERPRSTGVVGEIINIVRDEKVWRKKAYWPSKFVKNTSGWDDDSESNAGEMPPSDSESEGTDARP</sequence>